<dbReference type="Pfam" id="PF09678">
    <property type="entry name" value="Caa3_CtaG"/>
    <property type="match status" value="1"/>
</dbReference>
<evidence type="ECO:0000256" key="1">
    <source>
        <dbReference type="ARBA" id="ARBA00004651"/>
    </source>
</evidence>
<dbReference type="Gene3D" id="3.90.1140.10">
    <property type="entry name" value="Cyclic phosphodiesterase"/>
    <property type="match status" value="1"/>
</dbReference>
<feature type="transmembrane region" description="Helical" evidence="6">
    <location>
        <begin position="186"/>
        <end position="210"/>
    </location>
</feature>
<feature type="transmembrane region" description="Helical" evidence="6">
    <location>
        <begin position="131"/>
        <end position="153"/>
    </location>
</feature>
<feature type="transmembrane region" description="Helical" evidence="6">
    <location>
        <begin position="258"/>
        <end position="276"/>
    </location>
</feature>
<evidence type="ECO:0000313" key="8">
    <source>
        <dbReference type="EMBL" id="MFB9209097.1"/>
    </source>
</evidence>
<organism evidence="8 9">
    <name type="scientific">Nonomuraea spiralis</name>
    <dbReference type="NCBI Taxonomy" id="46182"/>
    <lineage>
        <taxon>Bacteria</taxon>
        <taxon>Bacillati</taxon>
        <taxon>Actinomycetota</taxon>
        <taxon>Actinomycetes</taxon>
        <taxon>Streptosporangiales</taxon>
        <taxon>Streptosporangiaceae</taxon>
        <taxon>Nonomuraea</taxon>
    </lineage>
</organism>
<name>A0ABV5IX10_9ACTN</name>
<dbReference type="PANTHER" id="PTHR34820:SF4">
    <property type="entry name" value="INNER MEMBRANE PROTEIN YEBZ"/>
    <property type="match status" value="1"/>
</dbReference>
<keyword evidence="9" id="KW-1185">Reference proteome</keyword>
<dbReference type="Proteomes" id="UP001589647">
    <property type="component" value="Unassembled WGS sequence"/>
</dbReference>
<dbReference type="InterPro" id="IPR032694">
    <property type="entry name" value="CopC/D"/>
</dbReference>
<feature type="transmembrane region" description="Helical" evidence="6">
    <location>
        <begin position="463"/>
        <end position="484"/>
    </location>
</feature>
<feature type="transmembrane region" description="Helical" evidence="6">
    <location>
        <begin position="490"/>
        <end position="511"/>
    </location>
</feature>
<sequence>MRASARTYAVFAVGVGVLVLVAVLRFGGGIGTVEVFGLPTAGPVTDWGLPLARFALDLCAVACVGTLLAASVLAPAGSPESARCLRAAGWWALGWAVAALAGYVLTLSSFIPMPVWNLLAEPGMLDFGTSLPQTQALLVVLVTTFGVAVATLVRGMPGWVPLALAAFGLLPPAYVGHAASAADHDIAVSALMAHLLGVSVWVGGLAAVLVHFRRSGDLRVVLPRFSTIALCCFAAVAFSGLVSAWVRLATLSDLWLSRYGLLLLAKVAALAALAWFGWSHRRRTVEGVADRGVRRTFVRLAAGEVTLMVAATALAVGLSRTPPPPGAESAHDHPVLEYALAPFSPGALLTEVRLDPLVLLLLALPAAGYLAGVRRVPGWPVPRTISWHAGLALAAVALFGGVGGYARAMVSAQAAQHVVLAVVVPLLLCAGAPLTLAAQATGPASQYGPLGARAFGRRLTRPGLLTAAVPVLLLLLYGTAWLPWSLAGYAPHLVTVALCTGLGLLVAWAVLDVDPLPRPFPWAARVRLLAVAAAAYLALGTYLLVGPAVAAEWFSLAAPLGVPDPLADQRAAGAVFLLVPLAAFVFPAVRLALRRQVARARRTRVALHSASMGDLPVYDVVLLPPHDVNARAVHLSRQCADAAPAEFVLREDGLYPHISLYMANFTPAQLKEAVALLHDLSRRTPGMLLEGDSFAANEHGMVELFYRRTDAITQLQEEIVAALNPLREGLRHRDPVGRVLAEHRLTAPPVARANLDLYGYDEIGDLFRPHITLTRLQRPDDRLDQAILSAPSSFTAAYSTLALCVMGEHGTCTDIVETFTLDTAPVTPTA</sequence>
<feature type="transmembrane region" description="Helical" evidence="6">
    <location>
        <begin position="531"/>
        <end position="551"/>
    </location>
</feature>
<feature type="transmembrane region" description="Helical" evidence="6">
    <location>
        <begin position="356"/>
        <end position="373"/>
    </location>
</feature>
<keyword evidence="4 6" id="KW-1133">Transmembrane helix</keyword>
<reference evidence="8 9" key="1">
    <citation type="submission" date="2024-09" db="EMBL/GenBank/DDBJ databases">
        <authorList>
            <person name="Sun Q."/>
            <person name="Mori K."/>
        </authorList>
    </citation>
    <scope>NUCLEOTIDE SEQUENCE [LARGE SCALE GENOMIC DNA]</scope>
    <source>
        <strain evidence="8 9">CCM 3426</strain>
    </source>
</reference>
<dbReference type="Pfam" id="PF06299">
    <property type="entry name" value="DUF1045"/>
    <property type="match status" value="1"/>
</dbReference>
<dbReference type="InterPro" id="IPR009097">
    <property type="entry name" value="Cyclic_Pdiesterase"/>
</dbReference>
<dbReference type="InterPro" id="IPR009389">
    <property type="entry name" value="DUF1045"/>
</dbReference>
<dbReference type="Pfam" id="PF05425">
    <property type="entry name" value="CopD"/>
    <property type="match status" value="1"/>
</dbReference>
<feature type="transmembrane region" description="Helical" evidence="6">
    <location>
        <begin position="571"/>
        <end position="593"/>
    </location>
</feature>
<comment type="subcellular location">
    <subcellularLocation>
        <location evidence="1">Cell membrane</location>
        <topology evidence="1">Multi-pass membrane protein</topology>
    </subcellularLocation>
</comment>
<feature type="domain" description="Copper resistance protein D" evidence="7">
    <location>
        <begin position="221"/>
        <end position="318"/>
    </location>
</feature>
<feature type="transmembrane region" description="Helical" evidence="6">
    <location>
        <begin position="297"/>
        <end position="318"/>
    </location>
</feature>
<keyword evidence="3 6" id="KW-0812">Transmembrane</keyword>
<feature type="transmembrane region" description="Helical" evidence="6">
    <location>
        <begin position="7"/>
        <end position="31"/>
    </location>
</feature>
<feature type="transmembrane region" description="Helical" evidence="6">
    <location>
        <begin position="222"/>
        <end position="246"/>
    </location>
</feature>
<evidence type="ECO:0000256" key="6">
    <source>
        <dbReference type="SAM" id="Phobius"/>
    </source>
</evidence>
<evidence type="ECO:0000313" key="9">
    <source>
        <dbReference type="Proteomes" id="UP001589647"/>
    </source>
</evidence>
<gene>
    <name evidence="8" type="ORF">ACFFV7_48495</name>
</gene>
<feature type="transmembrane region" description="Helical" evidence="6">
    <location>
        <begin position="418"/>
        <end position="442"/>
    </location>
</feature>
<dbReference type="InterPro" id="IPR008457">
    <property type="entry name" value="Cu-R_CopD_dom"/>
</dbReference>
<evidence type="ECO:0000259" key="7">
    <source>
        <dbReference type="Pfam" id="PF05425"/>
    </source>
</evidence>
<feature type="transmembrane region" description="Helical" evidence="6">
    <location>
        <begin position="88"/>
        <end position="111"/>
    </location>
</feature>
<dbReference type="EMBL" id="JBHMEI010000095">
    <property type="protein sequence ID" value="MFB9209097.1"/>
    <property type="molecule type" value="Genomic_DNA"/>
</dbReference>
<dbReference type="InterPro" id="IPR019108">
    <property type="entry name" value="Caa3_assmbl_CtaG-rel"/>
</dbReference>
<feature type="transmembrane region" description="Helical" evidence="6">
    <location>
        <begin position="160"/>
        <end position="180"/>
    </location>
</feature>
<dbReference type="RefSeq" id="WP_189651821.1">
    <property type="nucleotide sequence ID" value="NZ_BMRC01000022.1"/>
</dbReference>
<keyword evidence="2" id="KW-1003">Cell membrane</keyword>
<feature type="transmembrane region" description="Helical" evidence="6">
    <location>
        <begin position="51"/>
        <end position="76"/>
    </location>
</feature>
<keyword evidence="5 6" id="KW-0472">Membrane</keyword>
<evidence type="ECO:0000256" key="3">
    <source>
        <dbReference type="ARBA" id="ARBA00022692"/>
    </source>
</evidence>
<evidence type="ECO:0000256" key="5">
    <source>
        <dbReference type="ARBA" id="ARBA00023136"/>
    </source>
</evidence>
<dbReference type="PANTHER" id="PTHR34820">
    <property type="entry name" value="INNER MEMBRANE PROTEIN YEBZ"/>
    <property type="match status" value="1"/>
</dbReference>
<evidence type="ECO:0000256" key="2">
    <source>
        <dbReference type="ARBA" id="ARBA00022475"/>
    </source>
</evidence>
<accession>A0ABV5IX10</accession>
<proteinExistence type="predicted"/>
<protein>
    <submittedName>
        <fullName evidence="8">Cytochrome c oxidase assembly protein</fullName>
    </submittedName>
</protein>
<comment type="caution">
    <text evidence="8">The sequence shown here is derived from an EMBL/GenBank/DDBJ whole genome shotgun (WGS) entry which is preliminary data.</text>
</comment>
<evidence type="ECO:0000256" key="4">
    <source>
        <dbReference type="ARBA" id="ARBA00022989"/>
    </source>
</evidence>
<dbReference type="SUPFAM" id="SSF55144">
    <property type="entry name" value="LigT-like"/>
    <property type="match status" value="1"/>
</dbReference>
<feature type="transmembrane region" description="Helical" evidence="6">
    <location>
        <begin position="385"/>
        <end position="406"/>
    </location>
</feature>